<evidence type="ECO:0000313" key="1">
    <source>
        <dbReference type="EMBL" id="MDY5141396.1"/>
    </source>
</evidence>
<dbReference type="GeneID" id="92814456"/>
<proteinExistence type="predicted"/>
<gene>
    <name evidence="1" type="ORF">R6G74_08775</name>
</gene>
<reference evidence="1" key="1">
    <citation type="submission" date="2023-10" db="EMBL/GenBank/DDBJ databases">
        <title>Whole Genome based description of the genera Actinobaculum and Actinotignum reveals a complex phylogenetic relationship within the species included in the genus Actinotignum.</title>
        <authorList>
            <person name="Jensen C.S."/>
            <person name="Dargis R."/>
            <person name="Kemp M."/>
            <person name="Christensen J.J."/>
        </authorList>
    </citation>
    <scope>NUCLEOTIDE SEQUENCE</scope>
    <source>
        <strain evidence="1">SLA_B245</strain>
    </source>
</reference>
<name>A0AAW9HLG1_9ACTO</name>
<evidence type="ECO:0000313" key="2">
    <source>
        <dbReference type="Proteomes" id="UP001288320"/>
    </source>
</evidence>
<dbReference type="EMBL" id="JAWNFV010000023">
    <property type="protein sequence ID" value="MDY5141396.1"/>
    <property type="molecule type" value="Genomic_DNA"/>
</dbReference>
<comment type="caution">
    <text evidence="1">The sequence shown here is derived from an EMBL/GenBank/DDBJ whole genome shotgun (WGS) entry which is preliminary data.</text>
</comment>
<dbReference type="AlphaFoldDB" id="A0AAW9HLG1"/>
<organism evidence="1 2">
    <name type="scientific">Actinotignum timonense</name>
    <dbReference type="NCBI Taxonomy" id="1870995"/>
    <lineage>
        <taxon>Bacteria</taxon>
        <taxon>Bacillati</taxon>
        <taxon>Actinomycetota</taxon>
        <taxon>Actinomycetes</taxon>
        <taxon>Actinomycetales</taxon>
        <taxon>Actinomycetaceae</taxon>
        <taxon>Actinotignum</taxon>
    </lineage>
</organism>
<protein>
    <submittedName>
        <fullName evidence="1">Uncharacterized protein</fullName>
    </submittedName>
</protein>
<sequence length="80" mass="9947">MDVYEDIYEDRLYFPDRVYNSLEEILERKEEILREVRMTREEFDWRADNYQLGPKESDAYFEMIGLDRFEEYCRGERTIG</sequence>
<accession>A0AAW9HLG1</accession>
<dbReference type="Proteomes" id="UP001288320">
    <property type="component" value="Unassembled WGS sequence"/>
</dbReference>
<dbReference type="RefSeq" id="WP_087070594.1">
    <property type="nucleotide sequence ID" value="NZ_CAUPFC010000009.1"/>
</dbReference>